<proteinExistence type="predicted"/>
<reference evidence="1 2" key="1">
    <citation type="submission" date="2018-07" db="EMBL/GenBank/DDBJ databases">
        <title>Arthrobacter sp. nov., isolated from raw cow's milk with high bacterial count.</title>
        <authorList>
            <person name="Hahne J."/>
            <person name="Isele D."/>
            <person name="Lipski A."/>
        </authorList>
    </citation>
    <scope>NUCLEOTIDE SEQUENCE [LARGE SCALE GENOMIC DNA]</scope>
    <source>
        <strain evidence="1 2">JZ R-35</strain>
    </source>
</reference>
<keyword evidence="2" id="KW-1185">Reference proteome</keyword>
<protein>
    <submittedName>
        <fullName evidence="1">Uncharacterized protein</fullName>
    </submittedName>
</protein>
<sequence>MVGREAQRVERMSGIDKGARLEARLLDSRNLESNVTLRLDGVLHGFRLAEFSRGEETVTLTGSAGVQFTVPGTHEVTVRPNADQTLLFNILQRRNGLQAGEGRPV</sequence>
<dbReference type="AlphaFoldDB" id="A0A399J9R2"/>
<comment type="caution">
    <text evidence="1">The sequence shown here is derived from an EMBL/GenBank/DDBJ whole genome shotgun (WGS) entry which is preliminary data.</text>
</comment>
<evidence type="ECO:0000313" key="1">
    <source>
        <dbReference type="EMBL" id="RII41257.1"/>
    </source>
</evidence>
<dbReference type="Proteomes" id="UP000265419">
    <property type="component" value="Unassembled WGS sequence"/>
</dbReference>
<name>A0A399J9R2_9MICC</name>
<evidence type="ECO:0000313" key="2">
    <source>
        <dbReference type="Proteomes" id="UP000265419"/>
    </source>
</evidence>
<dbReference type="EMBL" id="QQXK01000032">
    <property type="protein sequence ID" value="RII41257.1"/>
    <property type="molecule type" value="Genomic_DNA"/>
</dbReference>
<organism evidence="1 2">
    <name type="scientific">Galactobacter valiniphilus</name>
    <dbReference type="NCBI Taxonomy" id="2676122"/>
    <lineage>
        <taxon>Bacteria</taxon>
        <taxon>Bacillati</taxon>
        <taxon>Actinomycetota</taxon>
        <taxon>Actinomycetes</taxon>
        <taxon>Micrococcales</taxon>
        <taxon>Micrococcaceae</taxon>
        <taxon>Galactobacter</taxon>
    </lineage>
</organism>
<gene>
    <name evidence="1" type="ORF">DWB68_13725</name>
</gene>
<accession>A0A399J9R2</accession>